<evidence type="ECO:0000256" key="2">
    <source>
        <dbReference type="SAM" id="Phobius"/>
    </source>
</evidence>
<proteinExistence type="predicted"/>
<feature type="transmembrane region" description="Helical" evidence="2">
    <location>
        <begin position="112"/>
        <end position="132"/>
    </location>
</feature>
<dbReference type="Proteomes" id="UP000095287">
    <property type="component" value="Unplaced"/>
</dbReference>
<evidence type="ECO:0000313" key="3">
    <source>
        <dbReference type="Proteomes" id="UP000095287"/>
    </source>
</evidence>
<reference evidence="4" key="1">
    <citation type="submission" date="2016-11" db="UniProtKB">
        <authorList>
            <consortium name="WormBaseParasite"/>
        </authorList>
    </citation>
    <scope>IDENTIFICATION</scope>
</reference>
<keyword evidence="2" id="KW-0812">Transmembrane</keyword>
<evidence type="ECO:0000256" key="1">
    <source>
        <dbReference type="SAM" id="MobiDB-lite"/>
    </source>
</evidence>
<protein>
    <submittedName>
        <fullName evidence="4">Transmembrane protein</fullName>
    </submittedName>
</protein>
<keyword evidence="2" id="KW-0472">Membrane</keyword>
<dbReference type="WBParaSite" id="L893_g16227.t1">
    <property type="protein sequence ID" value="L893_g16227.t1"/>
    <property type="gene ID" value="L893_g16227"/>
</dbReference>
<feature type="region of interest" description="Disordered" evidence="1">
    <location>
        <begin position="30"/>
        <end position="57"/>
    </location>
</feature>
<accession>A0A1I7YGX6</accession>
<keyword evidence="2" id="KW-1133">Transmembrane helix</keyword>
<keyword evidence="3" id="KW-1185">Reference proteome</keyword>
<name>A0A1I7YGX6_9BILA</name>
<organism evidence="3 4">
    <name type="scientific">Steinernema glaseri</name>
    <dbReference type="NCBI Taxonomy" id="37863"/>
    <lineage>
        <taxon>Eukaryota</taxon>
        <taxon>Metazoa</taxon>
        <taxon>Ecdysozoa</taxon>
        <taxon>Nematoda</taxon>
        <taxon>Chromadorea</taxon>
        <taxon>Rhabditida</taxon>
        <taxon>Tylenchina</taxon>
        <taxon>Panagrolaimomorpha</taxon>
        <taxon>Strongyloidoidea</taxon>
        <taxon>Steinernematidae</taxon>
        <taxon>Steinernema</taxon>
    </lineage>
</organism>
<dbReference type="AlphaFoldDB" id="A0A1I7YGX6"/>
<sequence length="134" mass="15202">MTPMGLRYYNNRTTSDSADFPISAHQPVRFGVSGGANRSTGERKTTPEGKAAGRRQTENASGWIWWWMENGVRFWVNEDVTGPTVTMAKGWFYAVHVEQIEEKKAREGEKNYLICLLPIPSLFALIFGYIIMIP</sequence>
<evidence type="ECO:0000313" key="4">
    <source>
        <dbReference type="WBParaSite" id="L893_g16227.t1"/>
    </source>
</evidence>